<dbReference type="PROSITE" id="PS50909">
    <property type="entry name" value="GAT"/>
    <property type="match status" value="1"/>
</dbReference>
<evidence type="ECO:0000256" key="1">
    <source>
        <dbReference type="ARBA" id="ARBA00011446"/>
    </source>
</evidence>
<dbReference type="EMBL" id="JARVKM010000097">
    <property type="protein sequence ID" value="KAK9770260.1"/>
    <property type="molecule type" value="Genomic_DNA"/>
</dbReference>
<dbReference type="InterPro" id="IPR045007">
    <property type="entry name" value="LSB5"/>
</dbReference>
<keyword evidence="8" id="KW-1185">Reference proteome</keyword>
<evidence type="ECO:0000259" key="5">
    <source>
        <dbReference type="PROSITE" id="PS50179"/>
    </source>
</evidence>
<feature type="compositionally biased region" description="Low complexity" evidence="4">
    <location>
        <begin position="208"/>
        <end position="220"/>
    </location>
</feature>
<proteinExistence type="predicted"/>
<dbReference type="PROSITE" id="PS50179">
    <property type="entry name" value="VHS"/>
    <property type="match status" value="1"/>
</dbReference>
<keyword evidence="3" id="KW-0653">Protein transport</keyword>
<evidence type="ECO:0000313" key="8">
    <source>
        <dbReference type="Proteomes" id="UP001465668"/>
    </source>
</evidence>
<feature type="compositionally biased region" description="Polar residues" evidence="4">
    <location>
        <begin position="195"/>
        <end position="207"/>
    </location>
</feature>
<accession>A0ABR2X951</accession>
<dbReference type="Proteomes" id="UP001465668">
    <property type="component" value="Unassembled WGS sequence"/>
</dbReference>
<protein>
    <recommendedName>
        <fullName evidence="9">VHS domain-containing protein</fullName>
    </recommendedName>
</protein>
<feature type="domain" description="VHS" evidence="5">
    <location>
        <begin position="18"/>
        <end position="147"/>
    </location>
</feature>
<dbReference type="PANTHER" id="PTHR47789:SF1">
    <property type="entry name" value="LAS SEVENTEEN-BINDING PROTEIN 5"/>
    <property type="match status" value="1"/>
</dbReference>
<dbReference type="InterPro" id="IPR004152">
    <property type="entry name" value="GAT_dom"/>
</dbReference>
<dbReference type="InterPro" id="IPR002014">
    <property type="entry name" value="VHS_dom"/>
</dbReference>
<comment type="subunit">
    <text evidence="1">Component of the ESCRT-0 complex composed of HSE1 and VPS27.</text>
</comment>
<dbReference type="CDD" id="cd14232">
    <property type="entry name" value="GAT_LSB5"/>
    <property type="match status" value="1"/>
</dbReference>
<dbReference type="SMART" id="SM00288">
    <property type="entry name" value="VHS"/>
    <property type="match status" value="1"/>
</dbReference>
<dbReference type="PANTHER" id="PTHR47789">
    <property type="entry name" value="LAS SEVENTEEN-BINDING PROTEIN 5"/>
    <property type="match status" value="1"/>
</dbReference>
<dbReference type="CDD" id="cd16980">
    <property type="entry name" value="VHS_Lsb5"/>
    <property type="match status" value="1"/>
</dbReference>
<sequence>MFSQKKPYSAVTVAIERLTSEQYEEDDFSGIPDLVEVIKLQASGPAEAARALRKKLKYGNVHRQLRALTLLDGLIQNAGPRFQRAFADEPLLERLRVCGTSDLSDPEVKKKCSELFRSWASEYKNTPGLERISVLYKQLPRRKQVVTQDKSKVIRETENPFHDSEDEAEASAKAQTPTPQAASLSSSRPAPVTYPQPSQTVQSFSHTKSSSRSGSSFFGSSKDKKKDKSKKKARPFNLEAEKDSMKVAVAESSIAATNLINSLQSINREQERISDNSTAVQRFEACKKLRRKILRYIYHVEDEQWLGGLLHANDELILALMTFEQLDRSIDADSDSDDELAEQAHLFRMATEKGKQAMSPTGSTGAISPVPEMDSLSIAPTPPPRPMPPPRPSAMSKAAVAPSPKPVEDDDDDEVSEDEDDPFADRNALVTPAVERAEPRW</sequence>
<feature type="region of interest" description="Disordered" evidence="4">
    <location>
        <begin position="352"/>
        <end position="441"/>
    </location>
</feature>
<dbReference type="InterPro" id="IPR038425">
    <property type="entry name" value="GAT_sf"/>
</dbReference>
<feature type="compositionally biased region" description="Polar residues" evidence="4">
    <location>
        <begin position="173"/>
        <end position="188"/>
    </location>
</feature>
<reference evidence="7 8" key="1">
    <citation type="submission" date="2024-02" db="EMBL/GenBank/DDBJ databases">
        <title>First draft genome assembly of two strains of Seiridium cardinale.</title>
        <authorList>
            <person name="Emiliani G."/>
            <person name="Scali E."/>
        </authorList>
    </citation>
    <scope>NUCLEOTIDE SEQUENCE [LARGE SCALE GENOMIC DNA]</scope>
    <source>
        <strain evidence="7 8">BM-138-000479</strain>
    </source>
</reference>
<comment type="caution">
    <text evidence="7">The sequence shown here is derived from an EMBL/GenBank/DDBJ whole genome shotgun (WGS) entry which is preliminary data.</text>
</comment>
<evidence type="ECO:0000313" key="7">
    <source>
        <dbReference type="EMBL" id="KAK9770260.1"/>
    </source>
</evidence>
<dbReference type="InterPro" id="IPR044103">
    <property type="entry name" value="GAT_LSB5"/>
</dbReference>
<dbReference type="SUPFAM" id="SSF48464">
    <property type="entry name" value="ENTH/VHS domain"/>
    <property type="match status" value="1"/>
</dbReference>
<feature type="region of interest" description="Disordered" evidence="4">
    <location>
        <begin position="146"/>
        <end position="238"/>
    </location>
</feature>
<gene>
    <name evidence="7" type="ORF">SCAR479_13071</name>
</gene>
<dbReference type="Gene3D" id="1.25.40.90">
    <property type="match status" value="1"/>
</dbReference>
<evidence type="ECO:0000259" key="6">
    <source>
        <dbReference type="PROSITE" id="PS50909"/>
    </source>
</evidence>
<name>A0ABR2X951_9PEZI</name>
<evidence type="ECO:0008006" key="9">
    <source>
        <dbReference type="Google" id="ProtNLM"/>
    </source>
</evidence>
<keyword evidence="2" id="KW-0813">Transport</keyword>
<dbReference type="Gene3D" id="1.20.58.160">
    <property type="match status" value="1"/>
</dbReference>
<dbReference type="InterPro" id="IPR008942">
    <property type="entry name" value="ENTH_VHS"/>
</dbReference>
<organism evidence="7 8">
    <name type="scientific">Seiridium cardinale</name>
    <dbReference type="NCBI Taxonomy" id="138064"/>
    <lineage>
        <taxon>Eukaryota</taxon>
        <taxon>Fungi</taxon>
        <taxon>Dikarya</taxon>
        <taxon>Ascomycota</taxon>
        <taxon>Pezizomycotina</taxon>
        <taxon>Sordariomycetes</taxon>
        <taxon>Xylariomycetidae</taxon>
        <taxon>Amphisphaeriales</taxon>
        <taxon>Sporocadaceae</taxon>
        <taxon>Seiridium</taxon>
    </lineage>
</organism>
<feature type="compositionally biased region" description="Basic and acidic residues" evidence="4">
    <location>
        <begin position="149"/>
        <end position="163"/>
    </location>
</feature>
<dbReference type="Pfam" id="PF00790">
    <property type="entry name" value="VHS"/>
    <property type="match status" value="1"/>
</dbReference>
<evidence type="ECO:0000256" key="2">
    <source>
        <dbReference type="ARBA" id="ARBA00022448"/>
    </source>
</evidence>
<dbReference type="SUPFAM" id="SSF89009">
    <property type="entry name" value="GAT-like domain"/>
    <property type="match status" value="1"/>
</dbReference>
<evidence type="ECO:0000256" key="3">
    <source>
        <dbReference type="ARBA" id="ARBA00022927"/>
    </source>
</evidence>
<feature type="compositionally biased region" description="Acidic residues" evidence="4">
    <location>
        <begin position="408"/>
        <end position="422"/>
    </location>
</feature>
<evidence type="ECO:0000256" key="4">
    <source>
        <dbReference type="SAM" id="MobiDB-lite"/>
    </source>
</evidence>
<feature type="compositionally biased region" description="Pro residues" evidence="4">
    <location>
        <begin position="380"/>
        <end position="392"/>
    </location>
</feature>
<feature type="domain" description="GAT" evidence="6">
    <location>
        <begin position="240"/>
        <end position="328"/>
    </location>
</feature>